<feature type="transmembrane region" description="Helical" evidence="14">
    <location>
        <begin position="150"/>
        <end position="176"/>
    </location>
</feature>
<comment type="function">
    <text evidence="14">Catalyzes the dephosphorylation of undecaprenyl diphosphate (UPP). Confers resistance to bacitracin.</text>
</comment>
<dbReference type="EMBL" id="LBOI01000005">
    <property type="protein sequence ID" value="KKP31814.1"/>
    <property type="molecule type" value="Genomic_DNA"/>
</dbReference>
<dbReference type="Proteomes" id="UP000034803">
    <property type="component" value="Unassembled WGS sequence"/>
</dbReference>
<keyword evidence="14" id="KW-0573">Peptidoglycan synthesis</keyword>
<evidence type="ECO:0000256" key="2">
    <source>
        <dbReference type="ARBA" id="ARBA00010621"/>
    </source>
</evidence>
<evidence type="ECO:0000256" key="4">
    <source>
        <dbReference type="ARBA" id="ARBA00021581"/>
    </source>
</evidence>
<comment type="subcellular location">
    <subcellularLocation>
        <location evidence="1 14">Cell membrane</location>
        <topology evidence="1 14">Multi-pass membrane protein</topology>
    </subcellularLocation>
</comment>
<feature type="transmembrane region" description="Helical" evidence="14">
    <location>
        <begin position="79"/>
        <end position="98"/>
    </location>
</feature>
<keyword evidence="8 14" id="KW-1133">Transmembrane helix</keyword>
<evidence type="ECO:0000256" key="5">
    <source>
        <dbReference type="ARBA" id="ARBA00022475"/>
    </source>
</evidence>
<keyword evidence="5 14" id="KW-1003">Cell membrane</keyword>
<evidence type="ECO:0000256" key="3">
    <source>
        <dbReference type="ARBA" id="ARBA00012374"/>
    </source>
</evidence>
<dbReference type="InterPro" id="IPR003824">
    <property type="entry name" value="UppP"/>
</dbReference>
<dbReference type="PATRIC" id="fig|1618586.3.peg.367"/>
<dbReference type="NCBIfam" id="TIGR00753">
    <property type="entry name" value="undec_PP_bacA"/>
    <property type="match status" value="1"/>
</dbReference>
<feature type="transmembrane region" description="Helical" evidence="14">
    <location>
        <begin position="104"/>
        <end position="129"/>
    </location>
</feature>
<protein>
    <recommendedName>
        <fullName evidence="4 14">Undecaprenyl-diphosphatase</fullName>
        <ecNumber evidence="3 14">3.6.1.27</ecNumber>
    </recommendedName>
    <alternativeName>
        <fullName evidence="12 14">Bacitracin resistance protein</fullName>
    </alternativeName>
    <alternativeName>
        <fullName evidence="11 14">Undecaprenyl pyrophosphate phosphatase</fullName>
    </alternativeName>
</protein>
<evidence type="ECO:0000256" key="11">
    <source>
        <dbReference type="ARBA" id="ARBA00032707"/>
    </source>
</evidence>
<organism evidence="15 16">
    <name type="scientific">Candidatus Woesebacteria bacterium GW2011_GWC2_31_9</name>
    <dbReference type="NCBI Taxonomy" id="1618586"/>
    <lineage>
        <taxon>Bacteria</taxon>
        <taxon>Candidatus Woeseibacteriota</taxon>
    </lineage>
</organism>
<comment type="catalytic activity">
    <reaction evidence="13 14">
        <text>di-trans,octa-cis-undecaprenyl diphosphate + H2O = di-trans,octa-cis-undecaprenyl phosphate + phosphate + H(+)</text>
        <dbReference type="Rhea" id="RHEA:28094"/>
        <dbReference type="ChEBI" id="CHEBI:15377"/>
        <dbReference type="ChEBI" id="CHEBI:15378"/>
        <dbReference type="ChEBI" id="CHEBI:43474"/>
        <dbReference type="ChEBI" id="CHEBI:58405"/>
        <dbReference type="ChEBI" id="CHEBI:60392"/>
        <dbReference type="EC" id="3.6.1.27"/>
    </reaction>
</comment>
<dbReference type="GO" id="GO:0050380">
    <property type="term" value="F:undecaprenyl-diphosphatase activity"/>
    <property type="evidence" value="ECO:0007669"/>
    <property type="project" value="UniProtKB-UniRule"/>
</dbReference>
<sequence>MLQLYIMNLIQTLILSIVEGITEFLPISSTGHLILFSNLLKITQTEFIKSFEIIIQLGAILAVVVIYFKKLIINFNFDLWKKIIIAFIPSIVFGLVFYKLIKGYLIGNSIVVILSLLTGGVIMILFERFYEQKNQKFYKPKDKVLTNRDYLVIGFFQVFSMIPGVSRAFTTIFGGMLLGMKRKDATEFSFFLAIPTMFAASTLDLLKTDLSIWTNTNYLVLGIGFMGSFITAYLTIKFLIKFVQNHNFVNFGIYRIIISIIFAILVLKV</sequence>
<dbReference type="PANTHER" id="PTHR30622">
    <property type="entry name" value="UNDECAPRENYL-DIPHOSPHATASE"/>
    <property type="match status" value="1"/>
</dbReference>
<evidence type="ECO:0000313" key="15">
    <source>
        <dbReference type="EMBL" id="KKP31814.1"/>
    </source>
</evidence>
<dbReference type="GO" id="GO:0071555">
    <property type="term" value="P:cell wall organization"/>
    <property type="evidence" value="ECO:0007669"/>
    <property type="project" value="UniProtKB-KW"/>
</dbReference>
<evidence type="ECO:0000256" key="6">
    <source>
        <dbReference type="ARBA" id="ARBA00022692"/>
    </source>
</evidence>
<comment type="similarity">
    <text evidence="2 14">Belongs to the UppP family.</text>
</comment>
<dbReference type="HAMAP" id="MF_01006">
    <property type="entry name" value="Undec_diphosphatase"/>
    <property type="match status" value="1"/>
</dbReference>
<evidence type="ECO:0000313" key="16">
    <source>
        <dbReference type="Proteomes" id="UP000034803"/>
    </source>
</evidence>
<proteinExistence type="inferred from homology"/>
<feature type="transmembrane region" description="Helical" evidence="14">
    <location>
        <begin position="248"/>
        <end position="267"/>
    </location>
</feature>
<keyword evidence="14" id="KW-0961">Cell wall biogenesis/degradation</keyword>
<evidence type="ECO:0000256" key="14">
    <source>
        <dbReference type="HAMAP-Rule" id="MF_01006"/>
    </source>
</evidence>
<comment type="caution">
    <text evidence="15">The sequence shown here is derived from an EMBL/GenBank/DDBJ whole genome shotgun (WGS) entry which is preliminary data.</text>
</comment>
<keyword evidence="14" id="KW-0133">Cell shape</keyword>
<keyword evidence="9 14" id="KW-0472">Membrane</keyword>
<feature type="transmembrane region" description="Helical" evidence="14">
    <location>
        <begin position="188"/>
        <end position="206"/>
    </location>
</feature>
<name>A0A0F9YJY0_9BACT</name>
<dbReference type="PANTHER" id="PTHR30622:SF3">
    <property type="entry name" value="UNDECAPRENYL-DIPHOSPHATASE"/>
    <property type="match status" value="1"/>
</dbReference>
<evidence type="ECO:0000256" key="7">
    <source>
        <dbReference type="ARBA" id="ARBA00022801"/>
    </source>
</evidence>
<dbReference type="AlphaFoldDB" id="A0A0F9YJY0"/>
<feature type="transmembrane region" description="Helical" evidence="14">
    <location>
        <begin position="47"/>
        <end position="67"/>
    </location>
</feature>
<evidence type="ECO:0000256" key="10">
    <source>
        <dbReference type="ARBA" id="ARBA00023251"/>
    </source>
</evidence>
<dbReference type="GO" id="GO:0005886">
    <property type="term" value="C:plasma membrane"/>
    <property type="evidence" value="ECO:0007669"/>
    <property type="project" value="UniProtKB-SubCell"/>
</dbReference>
<reference evidence="15 16" key="1">
    <citation type="journal article" date="2015" name="Nature">
        <title>rRNA introns, odd ribosomes, and small enigmatic genomes across a large radiation of phyla.</title>
        <authorList>
            <person name="Brown C.T."/>
            <person name="Hug L.A."/>
            <person name="Thomas B.C."/>
            <person name="Sharon I."/>
            <person name="Castelle C.J."/>
            <person name="Singh A."/>
            <person name="Wilkins M.J."/>
            <person name="Williams K.H."/>
            <person name="Banfield J.F."/>
        </authorList>
    </citation>
    <scope>NUCLEOTIDE SEQUENCE [LARGE SCALE GENOMIC DNA]</scope>
</reference>
<keyword evidence="10 14" id="KW-0046">Antibiotic resistance</keyword>
<evidence type="ECO:0000256" key="12">
    <source>
        <dbReference type="ARBA" id="ARBA00032932"/>
    </source>
</evidence>
<dbReference type="Pfam" id="PF02673">
    <property type="entry name" value="BacA"/>
    <property type="match status" value="1"/>
</dbReference>
<dbReference type="EC" id="3.6.1.27" evidence="3 14"/>
<keyword evidence="6 14" id="KW-0812">Transmembrane</keyword>
<comment type="miscellaneous">
    <text evidence="14">Bacitracin is thought to be involved in the inhibition of peptidoglycan synthesis by sequestering undecaprenyl diphosphate, thereby reducing the pool of lipid carrier available.</text>
</comment>
<keyword evidence="7 14" id="KW-0378">Hydrolase</keyword>
<dbReference type="GO" id="GO:0046677">
    <property type="term" value="P:response to antibiotic"/>
    <property type="evidence" value="ECO:0007669"/>
    <property type="project" value="UniProtKB-UniRule"/>
</dbReference>
<dbReference type="GO" id="GO:0009252">
    <property type="term" value="P:peptidoglycan biosynthetic process"/>
    <property type="evidence" value="ECO:0007669"/>
    <property type="project" value="UniProtKB-KW"/>
</dbReference>
<accession>A0A0F9YJY0</accession>
<evidence type="ECO:0000256" key="1">
    <source>
        <dbReference type="ARBA" id="ARBA00004651"/>
    </source>
</evidence>
<gene>
    <name evidence="14" type="primary">uppP</name>
    <name evidence="15" type="ORF">UR21_C0005G0036</name>
</gene>
<evidence type="ECO:0000256" key="13">
    <source>
        <dbReference type="ARBA" id="ARBA00047594"/>
    </source>
</evidence>
<evidence type="ECO:0000256" key="8">
    <source>
        <dbReference type="ARBA" id="ARBA00022989"/>
    </source>
</evidence>
<feature type="transmembrane region" description="Helical" evidence="14">
    <location>
        <begin position="218"/>
        <end position="236"/>
    </location>
</feature>
<feature type="transmembrane region" description="Helical" evidence="14">
    <location>
        <begin position="12"/>
        <end position="35"/>
    </location>
</feature>
<evidence type="ECO:0000256" key="9">
    <source>
        <dbReference type="ARBA" id="ARBA00023136"/>
    </source>
</evidence>
<dbReference type="GO" id="GO:0008360">
    <property type="term" value="P:regulation of cell shape"/>
    <property type="evidence" value="ECO:0007669"/>
    <property type="project" value="UniProtKB-KW"/>
</dbReference>